<protein>
    <recommendedName>
        <fullName evidence="1">Heterokaryon incompatibility domain-containing protein</fullName>
    </recommendedName>
</protein>
<dbReference type="EMBL" id="KB445550">
    <property type="protein sequence ID" value="EMD01290.1"/>
    <property type="molecule type" value="Genomic_DNA"/>
</dbReference>
<accession>M2NP16</accession>
<sequence length="471" mass="52532">MDITLIIEAEKHWTGVFEVLAGRRWRISSNHNVRTSSYHCVSYTWGIDRAPNVFGVDGNVSSNTRRSLEAAIASTKRAAVSDQAFWIDAVCVPREGVSRRATLESMGNIYSSARSTIVVLQSTTWEIISRDARSNEPYSEIQLDQLNEDNWINSVWTYQELVNARAVSLTAVGLSSGRSIKGDDFLNCIGFSLDRYKRQHSLSALAIRRRYPVLDAFEDSIADWMVAGYMDRSMLACLTGVAGRYCDPARPTNRMYALLGALTQVASWGAVDENVSQLVQRAMGICDGNGDFSYIYTTNQTQDRSRKWRPDAESDLLPVLRWHIWGDGQPGTTADGIAELQEMVRLDLQTEPSPEVHAHVSKWLCDFAGFHGDQLGRLEAIESELPRTLRSIGFTGSAVCQRCRTGFVLTQEEIQPHETVEAYVSSSIRWAFGTPGIAQVRDGGTDNVRYIVVVHVGPTLRNEPEQSVLLL</sequence>
<dbReference type="RefSeq" id="XP_007672474.1">
    <property type="nucleotide sequence ID" value="XM_007674284.1"/>
</dbReference>
<dbReference type="InterPro" id="IPR010730">
    <property type="entry name" value="HET"/>
</dbReference>
<dbReference type="InterPro" id="IPR052895">
    <property type="entry name" value="HetReg/Transcr_Mod"/>
</dbReference>
<evidence type="ECO:0000313" key="2">
    <source>
        <dbReference type="EMBL" id="EMD01290.1"/>
    </source>
</evidence>
<gene>
    <name evidence="2" type="ORF">BAUCODRAFT_204933</name>
</gene>
<evidence type="ECO:0000259" key="1">
    <source>
        <dbReference type="Pfam" id="PF06985"/>
    </source>
</evidence>
<feature type="domain" description="Heterokaryon incompatibility" evidence="1">
    <location>
        <begin position="38"/>
        <end position="143"/>
    </location>
</feature>
<dbReference type="PANTHER" id="PTHR24148">
    <property type="entry name" value="ANKYRIN REPEAT DOMAIN-CONTAINING PROTEIN 39 HOMOLOG-RELATED"/>
    <property type="match status" value="1"/>
</dbReference>
<dbReference type="Pfam" id="PF06985">
    <property type="entry name" value="HET"/>
    <property type="match status" value="1"/>
</dbReference>
<dbReference type="AlphaFoldDB" id="M2NP16"/>
<dbReference type="GeneID" id="19109663"/>
<reference evidence="2 3" key="1">
    <citation type="journal article" date="2012" name="PLoS Pathog.">
        <title>Diverse lifestyles and strategies of plant pathogenesis encoded in the genomes of eighteen Dothideomycetes fungi.</title>
        <authorList>
            <person name="Ohm R.A."/>
            <person name="Feau N."/>
            <person name="Henrissat B."/>
            <person name="Schoch C.L."/>
            <person name="Horwitz B.A."/>
            <person name="Barry K.W."/>
            <person name="Condon B.J."/>
            <person name="Copeland A.C."/>
            <person name="Dhillon B."/>
            <person name="Glaser F."/>
            <person name="Hesse C.N."/>
            <person name="Kosti I."/>
            <person name="LaButti K."/>
            <person name="Lindquist E.A."/>
            <person name="Lucas S."/>
            <person name="Salamov A.A."/>
            <person name="Bradshaw R.E."/>
            <person name="Ciuffetti L."/>
            <person name="Hamelin R.C."/>
            <person name="Kema G.H.J."/>
            <person name="Lawrence C."/>
            <person name="Scott J.A."/>
            <person name="Spatafora J.W."/>
            <person name="Turgeon B.G."/>
            <person name="de Wit P.J.G.M."/>
            <person name="Zhong S."/>
            <person name="Goodwin S.B."/>
            <person name="Grigoriev I.V."/>
        </authorList>
    </citation>
    <scope>NUCLEOTIDE SEQUENCE [LARGE SCALE GENOMIC DNA]</scope>
    <source>
        <strain evidence="2 3">UAMH 10762</strain>
    </source>
</reference>
<name>M2NP16_BAUPA</name>
<dbReference type="HOGENOM" id="CLU_015196_0_0_1"/>
<evidence type="ECO:0000313" key="3">
    <source>
        <dbReference type="Proteomes" id="UP000011761"/>
    </source>
</evidence>
<dbReference type="KEGG" id="bcom:BAUCODRAFT_204933"/>
<dbReference type="OrthoDB" id="6329284at2759"/>
<dbReference type="PANTHER" id="PTHR24148:SF64">
    <property type="entry name" value="HETEROKARYON INCOMPATIBILITY DOMAIN-CONTAINING PROTEIN"/>
    <property type="match status" value="1"/>
</dbReference>
<keyword evidence="3" id="KW-1185">Reference proteome</keyword>
<dbReference type="eggNOG" id="ENOG502RHP8">
    <property type="taxonomic scope" value="Eukaryota"/>
</dbReference>
<dbReference type="Proteomes" id="UP000011761">
    <property type="component" value="Unassembled WGS sequence"/>
</dbReference>
<organism evidence="2 3">
    <name type="scientific">Baudoinia panamericana (strain UAMH 10762)</name>
    <name type="common">Angels' share fungus</name>
    <name type="synonym">Baudoinia compniacensis (strain UAMH 10762)</name>
    <dbReference type="NCBI Taxonomy" id="717646"/>
    <lineage>
        <taxon>Eukaryota</taxon>
        <taxon>Fungi</taxon>
        <taxon>Dikarya</taxon>
        <taxon>Ascomycota</taxon>
        <taxon>Pezizomycotina</taxon>
        <taxon>Dothideomycetes</taxon>
        <taxon>Dothideomycetidae</taxon>
        <taxon>Mycosphaerellales</taxon>
        <taxon>Teratosphaeriaceae</taxon>
        <taxon>Baudoinia</taxon>
    </lineage>
</organism>
<proteinExistence type="predicted"/>
<dbReference type="OMA" id="IDAFCVP"/>